<evidence type="ECO:0000256" key="3">
    <source>
        <dbReference type="ARBA" id="ARBA00022737"/>
    </source>
</evidence>
<evidence type="ECO:0000256" key="4">
    <source>
        <dbReference type="ARBA" id="ARBA00023315"/>
    </source>
</evidence>
<dbReference type="Pfam" id="PF12464">
    <property type="entry name" value="Mac"/>
    <property type="match status" value="1"/>
</dbReference>
<dbReference type="EMBL" id="AYYR01000008">
    <property type="protein sequence ID" value="KRM77839.1"/>
    <property type="molecule type" value="Genomic_DNA"/>
</dbReference>
<dbReference type="SUPFAM" id="SSF51161">
    <property type="entry name" value="Trimeric LpxA-like enzymes"/>
    <property type="match status" value="1"/>
</dbReference>
<comment type="caution">
    <text evidence="7">The sequence shown here is derived from an EMBL/GenBank/DDBJ whole genome shotgun (WGS) entry which is preliminary data.</text>
</comment>
<dbReference type="PANTHER" id="PTHR43017">
    <property type="entry name" value="GALACTOSIDE O-ACETYLTRANSFERASE"/>
    <property type="match status" value="1"/>
</dbReference>
<evidence type="ECO:0000256" key="2">
    <source>
        <dbReference type="ARBA" id="ARBA00022679"/>
    </source>
</evidence>
<gene>
    <name evidence="7" type="ORF">FC82_GL002706</name>
</gene>
<dbReference type="InterPro" id="IPR039369">
    <property type="entry name" value="LacA-like"/>
</dbReference>
<organism evidence="7 8">
    <name type="scientific">Secundilactobacillus collinoides DSM 20515 = JCM 1123</name>
    <dbReference type="NCBI Taxonomy" id="1423733"/>
    <lineage>
        <taxon>Bacteria</taxon>
        <taxon>Bacillati</taxon>
        <taxon>Bacillota</taxon>
        <taxon>Bacilli</taxon>
        <taxon>Lactobacillales</taxon>
        <taxon>Lactobacillaceae</taxon>
        <taxon>Secundilactobacillus</taxon>
    </lineage>
</organism>
<evidence type="ECO:0000313" key="8">
    <source>
        <dbReference type="Proteomes" id="UP000051845"/>
    </source>
</evidence>
<dbReference type="InterPro" id="IPR024688">
    <property type="entry name" value="Mac_dom"/>
</dbReference>
<protein>
    <recommendedName>
        <fullName evidence="5">Acetyltransferase</fullName>
        <ecNumber evidence="5">2.3.1.-</ecNumber>
    </recommendedName>
</protein>
<dbReference type="InterPro" id="IPR001451">
    <property type="entry name" value="Hexapep"/>
</dbReference>
<evidence type="ECO:0000256" key="1">
    <source>
        <dbReference type="ARBA" id="ARBA00007274"/>
    </source>
</evidence>
<evidence type="ECO:0000256" key="5">
    <source>
        <dbReference type="RuleBase" id="RU367021"/>
    </source>
</evidence>
<name>A0A0R2BDK2_SECCO</name>
<accession>A0A0R2BDK2</accession>
<dbReference type="CDD" id="cd03357">
    <property type="entry name" value="LbH_MAT_GAT"/>
    <property type="match status" value="1"/>
</dbReference>
<keyword evidence="4 5" id="KW-0012">Acyltransferase</keyword>
<reference evidence="7 8" key="1">
    <citation type="journal article" date="2015" name="Genome Announc.">
        <title>Expanding the biotechnology potential of lactobacilli through comparative genomics of 213 strains and associated genera.</title>
        <authorList>
            <person name="Sun Z."/>
            <person name="Harris H.M."/>
            <person name="McCann A."/>
            <person name="Guo C."/>
            <person name="Argimon S."/>
            <person name="Zhang W."/>
            <person name="Yang X."/>
            <person name="Jeffery I.B."/>
            <person name="Cooney J.C."/>
            <person name="Kagawa T.F."/>
            <person name="Liu W."/>
            <person name="Song Y."/>
            <person name="Salvetti E."/>
            <person name="Wrobel A."/>
            <person name="Rasinkangas P."/>
            <person name="Parkhill J."/>
            <person name="Rea M.C."/>
            <person name="O'Sullivan O."/>
            <person name="Ritari J."/>
            <person name="Douillard F.P."/>
            <person name="Paul Ross R."/>
            <person name="Yang R."/>
            <person name="Briner A.E."/>
            <person name="Felis G.E."/>
            <person name="de Vos W.M."/>
            <person name="Barrangou R."/>
            <person name="Klaenhammer T.R."/>
            <person name="Caufield P.W."/>
            <person name="Cui Y."/>
            <person name="Zhang H."/>
            <person name="O'Toole P.W."/>
        </authorList>
    </citation>
    <scope>NUCLEOTIDE SEQUENCE [LARGE SCALE GENOMIC DNA]</scope>
    <source>
        <strain evidence="7 8">DSM 20515</strain>
    </source>
</reference>
<dbReference type="PATRIC" id="fig|1423733.4.peg.2828"/>
<sequence length="219" mass="24691">MENTDNQIQYDRMMNGELYHQTPELFEMRLKARDILYKYNNLNYRDLDERKRLLKALLGSVGENYFIELPFHLDYGFNVTLGDNFFANTNLMLLDTAPIEFGNDVLVAPNVSIYTAGHALDPELRLRTGAEYAFPVKIGNNVWIGGSVTICPGVTIGDNSVIGAGAVVTKSIPANSLAYGNPAKVVRQFDEHDKQFYSKQRRVTQEYLDKVASGASFHR</sequence>
<keyword evidence="2 5" id="KW-0808">Transferase</keyword>
<comment type="similarity">
    <text evidence="1 5">Belongs to the transferase hexapeptide repeat family.</text>
</comment>
<evidence type="ECO:0000313" key="7">
    <source>
        <dbReference type="EMBL" id="KRM77839.1"/>
    </source>
</evidence>
<proteinExistence type="inferred from homology"/>
<dbReference type="RefSeq" id="WP_235809145.1">
    <property type="nucleotide sequence ID" value="NZ_AYYR01000008.1"/>
</dbReference>
<dbReference type="PANTHER" id="PTHR43017:SF1">
    <property type="entry name" value="ACETYLTRANSFERASE YJL218W-RELATED"/>
    <property type="match status" value="1"/>
</dbReference>
<feature type="domain" description="Maltose/galactoside acetyltransferase" evidence="6">
    <location>
        <begin position="10"/>
        <end position="63"/>
    </location>
</feature>
<dbReference type="Proteomes" id="UP000051845">
    <property type="component" value="Unassembled WGS sequence"/>
</dbReference>
<dbReference type="InterPro" id="IPR018357">
    <property type="entry name" value="Hexapep_transf_CS"/>
</dbReference>
<dbReference type="EC" id="2.3.1.-" evidence="5"/>
<dbReference type="InterPro" id="IPR011004">
    <property type="entry name" value="Trimer_LpxA-like_sf"/>
</dbReference>
<dbReference type="PROSITE" id="PS00101">
    <property type="entry name" value="HEXAPEP_TRANSFERASES"/>
    <property type="match status" value="1"/>
</dbReference>
<dbReference type="Gene3D" id="2.160.10.10">
    <property type="entry name" value="Hexapeptide repeat proteins"/>
    <property type="match status" value="1"/>
</dbReference>
<dbReference type="Pfam" id="PF00132">
    <property type="entry name" value="Hexapep"/>
    <property type="match status" value="1"/>
</dbReference>
<evidence type="ECO:0000259" key="6">
    <source>
        <dbReference type="SMART" id="SM01266"/>
    </source>
</evidence>
<dbReference type="FunFam" id="2.160.10.10:FF:000025">
    <property type="entry name" value="Hexapeptide-repeat containing-acetyltransferase"/>
    <property type="match status" value="1"/>
</dbReference>
<dbReference type="SMART" id="SM01266">
    <property type="entry name" value="Mac"/>
    <property type="match status" value="1"/>
</dbReference>
<dbReference type="AlphaFoldDB" id="A0A0R2BDK2"/>
<keyword evidence="3" id="KW-0677">Repeat</keyword>
<dbReference type="GO" id="GO:0008870">
    <property type="term" value="F:galactoside O-acetyltransferase activity"/>
    <property type="evidence" value="ECO:0007669"/>
    <property type="project" value="TreeGrafter"/>
</dbReference>